<dbReference type="AlphaFoldDB" id="A0A7J8BYE8"/>
<sequence>MKGENTEYQGALSSPKASGTEDGEIPWEVGAWGTEQVSFLTPLPGTNLPQKGNHPLSLRDLESSWACWPPSCLQPGRTPLTWPTTLPRQGGWCLCIPEFLPARRYCAGFCVQTFRIRKLAEVSPGQSPSPILRACGNNEK</sequence>
<protein>
    <submittedName>
        <fullName evidence="2">Uncharacterized protein</fullName>
    </submittedName>
</protein>
<evidence type="ECO:0000313" key="3">
    <source>
        <dbReference type="Proteomes" id="UP000550707"/>
    </source>
</evidence>
<accession>A0A7J8BYE8</accession>
<comment type="caution">
    <text evidence="2">The sequence shown here is derived from an EMBL/GenBank/DDBJ whole genome shotgun (WGS) entry which is preliminary data.</text>
</comment>
<organism evidence="2 3">
    <name type="scientific">Molossus molossus</name>
    <name type="common">Pallas' mastiff bat</name>
    <name type="synonym">Vespertilio molossus</name>
    <dbReference type="NCBI Taxonomy" id="27622"/>
    <lineage>
        <taxon>Eukaryota</taxon>
        <taxon>Metazoa</taxon>
        <taxon>Chordata</taxon>
        <taxon>Craniata</taxon>
        <taxon>Vertebrata</taxon>
        <taxon>Euteleostomi</taxon>
        <taxon>Mammalia</taxon>
        <taxon>Eutheria</taxon>
        <taxon>Laurasiatheria</taxon>
        <taxon>Chiroptera</taxon>
        <taxon>Yangochiroptera</taxon>
        <taxon>Molossidae</taxon>
        <taxon>Molossus</taxon>
    </lineage>
</organism>
<proteinExistence type="predicted"/>
<feature type="region of interest" description="Disordered" evidence="1">
    <location>
        <begin position="1"/>
        <end position="25"/>
    </location>
</feature>
<reference evidence="2 3" key="1">
    <citation type="journal article" date="2020" name="Nature">
        <title>Six reference-quality genomes reveal evolution of bat adaptations.</title>
        <authorList>
            <person name="Jebb D."/>
            <person name="Huang Z."/>
            <person name="Pippel M."/>
            <person name="Hughes G.M."/>
            <person name="Lavrichenko K."/>
            <person name="Devanna P."/>
            <person name="Winkler S."/>
            <person name="Jermiin L.S."/>
            <person name="Skirmuntt E.C."/>
            <person name="Katzourakis A."/>
            <person name="Burkitt-Gray L."/>
            <person name="Ray D.A."/>
            <person name="Sullivan K.A.M."/>
            <person name="Roscito J.G."/>
            <person name="Kirilenko B.M."/>
            <person name="Davalos L.M."/>
            <person name="Corthals A.P."/>
            <person name="Power M.L."/>
            <person name="Jones G."/>
            <person name="Ransome R.D."/>
            <person name="Dechmann D.K.N."/>
            <person name="Locatelli A.G."/>
            <person name="Puechmaille S.J."/>
            <person name="Fedrigo O."/>
            <person name="Jarvis E.D."/>
            <person name="Hiller M."/>
            <person name="Vernes S.C."/>
            <person name="Myers E.W."/>
            <person name="Teeling E.C."/>
        </authorList>
    </citation>
    <scope>NUCLEOTIDE SEQUENCE [LARGE SCALE GENOMIC DNA]</scope>
    <source>
        <strain evidence="2">MMolMol1</strain>
        <tissue evidence="2">Muscle</tissue>
    </source>
</reference>
<name>A0A7J8BYE8_MOLMO</name>
<gene>
    <name evidence="2" type="ORF">HJG59_010037</name>
</gene>
<dbReference type="InParanoid" id="A0A7J8BYE8"/>
<feature type="compositionally biased region" description="Polar residues" evidence="1">
    <location>
        <begin position="1"/>
        <end position="17"/>
    </location>
</feature>
<evidence type="ECO:0000313" key="2">
    <source>
        <dbReference type="EMBL" id="KAF6403624.1"/>
    </source>
</evidence>
<dbReference type="Proteomes" id="UP000550707">
    <property type="component" value="Unassembled WGS sequence"/>
</dbReference>
<keyword evidence="3" id="KW-1185">Reference proteome</keyword>
<evidence type="ECO:0000256" key="1">
    <source>
        <dbReference type="SAM" id="MobiDB-lite"/>
    </source>
</evidence>
<dbReference type="EMBL" id="JACASF010000022">
    <property type="protein sequence ID" value="KAF6403624.1"/>
    <property type="molecule type" value="Genomic_DNA"/>
</dbReference>